<feature type="domain" description="S-adenosylmethionine synthetase C-terminal" evidence="2">
    <location>
        <begin position="1"/>
        <end position="32"/>
    </location>
</feature>
<protein>
    <recommendedName>
        <fullName evidence="2">S-adenosylmethionine synthetase C-terminal domain-containing protein</fullName>
    </recommendedName>
</protein>
<sequence length="32" mass="3469">MARYIAKNIVAAGLAERLEIQISYSIGVAHPL</sequence>
<feature type="non-terminal residue" evidence="3">
    <location>
        <position position="32"/>
    </location>
</feature>
<dbReference type="InterPro" id="IPR022630">
    <property type="entry name" value="S-AdoMet_synt_C"/>
</dbReference>
<evidence type="ECO:0000256" key="1">
    <source>
        <dbReference type="ARBA" id="ARBA00022723"/>
    </source>
</evidence>
<organism evidence="3">
    <name type="scientific">marine sediment metagenome</name>
    <dbReference type="NCBI Taxonomy" id="412755"/>
    <lineage>
        <taxon>unclassified sequences</taxon>
        <taxon>metagenomes</taxon>
        <taxon>ecological metagenomes</taxon>
    </lineage>
</organism>
<accession>X1SSJ9</accession>
<dbReference type="InterPro" id="IPR022636">
    <property type="entry name" value="S-AdoMet_synthetase_sfam"/>
</dbReference>
<reference evidence="3" key="1">
    <citation type="journal article" date="2014" name="Front. Microbiol.">
        <title>High frequency of phylogenetically diverse reductive dehalogenase-homologous genes in deep subseafloor sedimentary metagenomes.</title>
        <authorList>
            <person name="Kawai M."/>
            <person name="Futagami T."/>
            <person name="Toyoda A."/>
            <person name="Takaki Y."/>
            <person name="Nishi S."/>
            <person name="Hori S."/>
            <person name="Arai W."/>
            <person name="Tsubouchi T."/>
            <person name="Morono Y."/>
            <person name="Uchiyama I."/>
            <person name="Ito T."/>
            <person name="Fujiyama A."/>
            <person name="Inagaki F."/>
            <person name="Takami H."/>
        </authorList>
    </citation>
    <scope>NUCLEOTIDE SEQUENCE</scope>
    <source>
        <strain evidence="3">Expedition CK06-06</strain>
    </source>
</reference>
<dbReference type="EMBL" id="BARW01020803">
    <property type="protein sequence ID" value="GAI95913.1"/>
    <property type="molecule type" value="Genomic_DNA"/>
</dbReference>
<keyword evidence="1" id="KW-0479">Metal-binding</keyword>
<dbReference type="Pfam" id="PF02773">
    <property type="entry name" value="S-AdoMet_synt_C"/>
    <property type="match status" value="1"/>
</dbReference>
<evidence type="ECO:0000259" key="2">
    <source>
        <dbReference type="Pfam" id="PF02773"/>
    </source>
</evidence>
<dbReference type="GO" id="GO:0004478">
    <property type="term" value="F:methionine adenosyltransferase activity"/>
    <property type="evidence" value="ECO:0007669"/>
    <property type="project" value="InterPro"/>
</dbReference>
<dbReference type="AlphaFoldDB" id="X1SSJ9"/>
<dbReference type="GO" id="GO:0046872">
    <property type="term" value="F:metal ion binding"/>
    <property type="evidence" value="ECO:0007669"/>
    <property type="project" value="UniProtKB-KW"/>
</dbReference>
<proteinExistence type="predicted"/>
<gene>
    <name evidence="3" type="ORF">S12H4_35075</name>
</gene>
<dbReference type="Gene3D" id="3.30.300.10">
    <property type="match status" value="1"/>
</dbReference>
<comment type="caution">
    <text evidence="3">The sequence shown here is derived from an EMBL/GenBank/DDBJ whole genome shotgun (WGS) entry which is preliminary data.</text>
</comment>
<dbReference type="GO" id="GO:0006556">
    <property type="term" value="P:S-adenosylmethionine biosynthetic process"/>
    <property type="evidence" value="ECO:0007669"/>
    <property type="project" value="InterPro"/>
</dbReference>
<name>X1SSJ9_9ZZZZ</name>
<dbReference type="SUPFAM" id="SSF55973">
    <property type="entry name" value="S-adenosylmethionine synthetase"/>
    <property type="match status" value="1"/>
</dbReference>
<evidence type="ECO:0000313" key="3">
    <source>
        <dbReference type="EMBL" id="GAI95913.1"/>
    </source>
</evidence>